<comment type="caution">
    <text evidence="1">The sequence shown here is derived from an EMBL/GenBank/DDBJ whole genome shotgun (WGS) entry which is preliminary data.</text>
</comment>
<dbReference type="EMBL" id="JAACJL010000057">
    <property type="protein sequence ID" value="KAF4611545.1"/>
    <property type="molecule type" value="Genomic_DNA"/>
</dbReference>
<evidence type="ECO:0000313" key="2">
    <source>
        <dbReference type="Proteomes" id="UP000521872"/>
    </source>
</evidence>
<reference evidence="1 2" key="1">
    <citation type="submission" date="2019-12" db="EMBL/GenBank/DDBJ databases">
        <authorList>
            <person name="Floudas D."/>
            <person name="Bentzer J."/>
            <person name="Ahren D."/>
            <person name="Johansson T."/>
            <person name="Persson P."/>
            <person name="Tunlid A."/>
        </authorList>
    </citation>
    <scope>NUCLEOTIDE SEQUENCE [LARGE SCALE GENOMIC DNA]</scope>
    <source>
        <strain evidence="1 2">CBS 102.39</strain>
    </source>
</reference>
<dbReference type="AlphaFoldDB" id="A0A8H4QIV7"/>
<dbReference type="Proteomes" id="UP000521872">
    <property type="component" value="Unassembled WGS sequence"/>
</dbReference>
<sequence length="160" mass="17914">MWDPPSQAIGAPEPPKAYMPLWDLSYPPEDRRPKFAIWVSSYFKHPPNPTHDPNALLYLQSESDASRKPTIAGLTPEEVASMLEVTAGDHSETKMLERDWLGATLRQMMKAVFSSEVRRAWASTTSGGVGFYLLYGDESVWNVVYAAWYIEDLAPYVGGS</sequence>
<organism evidence="1 2">
    <name type="scientific">Agrocybe pediades</name>
    <dbReference type="NCBI Taxonomy" id="84607"/>
    <lineage>
        <taxon>Eukaryota</taxon>
        <taxon>Fungi</taxon>
        <taxon>Dikarya</taxon>
        <taxon>Basidiomycota</taxon>
        <taxon>Agaricomycotina</taxon>
        <taxon>Agaricomycetes</taxon>
        <taxon>Agaricomycetidae</taxon>
        <taxon>Agaricales</taxon>
        <taxon>Agaricineae</taxon>
        <taxon>Strophariaceae</taxon>
        <taxon>Agrocybe</taxon>
    </lineage>
</organism>
<keyword evidence="2" id="KW-1185">Reference proteome</keyword>
<accession>A0A8H4QIV7</accession>
<evidence type="ECO:0000313" key="1">
    <source>
        <dbReference type="EMBL" id="KAF4611545.1"/>
    </source>
</evidence>
<protein>
    <submittedName>
        <fullName evidence="1">Uncharacterized protein</fullName>
    </submittedName>
</protein>
<proteinExistence type="predicted"/>
<name>A0A8H4QIV7_9AGAR</name>
<gene>
    <name evidence="1" type="ORF">D9613_003852</name>
</gene>